<name>A0ABN7VTY5_GIGMA</name>
<comment type="caution">
    <text evidence="1">The sequence shown here is derived from an EMBL/GenBank/DDBJ whole genome shotgun (WGS) entry which is preliminary data.</text>
</comment>
<feature type="non-terminal residue" evidence="1">
    <location>
        <position position="242"/>
    </location>
</feature>
<reference evidence="1 2" key="1">
    <citation type="submission" date="2021-06" db="EMBL/GenBank/DDBJ databases">
        <authorList>
            <person name="Kallberg Y."/>
            <person name="Tangrot J."/>
            <person name="Rosling A."/>
        </authorList>
    </citation>
    <scope>NUCLEOTIDE SEQUENCE [LARGE SCALE GENOMIC DNA]</scope>
    <source>
        <strain evidence="1 2">120-4 pot B 10/14</strain>
    </source>
</reference>
<protein>
    <submittedName>
        <fullName evidence="1">699_t:CDS:1</fullName>
    </submittedName>
</protein>
<gene>
    <name evidence="1" type="ORF">GMARGA_LOCUS22615</name>
</gene>
<sequence>MEKQFIYEKVIIRKVREQWNICIDKDLEINKTLSAISFVNKIYANLKHLSKNIRKSIRCVYATGLHKENKDKVCWYKDNSKLDLAQPNLKEFTIRELEKFRIYLKLTFHLPAGQSLVTMLQTSHNEARNRVKLMFNNKILDYWKSYKARHVLAIIYNNDNFISIQDIRYEDEIVQNNGLREKQKRIWKVVFYYLLPPLCNNYDNCDLQVKDKVIAYNFKECALFMLDIIEEIIKSSQDYEIN</sequence>
<accession>A0ABN7VTY5</accession>
<keyword evidence="2" id="KW-1185">Reference proteome</keyword>
<dbReference type="Proteomes" id="UP000789901">
    <property type="component" value="Unassembled WGS sequence"/>
</dbReference>
<proteinExistence type="predicted"/>
<organism evidence="1 2">
    <name type="scientific">Gigaspora margarita</name>
    <dbReference type="NCBI Taxonomy" id="4874"/>
    <lineage>
        <taxon>Eukaryota</taxon>
        <taxon>Fungi</taxon>
        <taxon>Fungi incertae sedis</taxon>
        <taxon>Mucoromycota</taxon>
        <taxon>Glomeromycotina</taxon>
        <taxon>Glomeromycetes</taxon>
        <taxon>Diversisporales</taxon>
        <taxon>Gigasporaceae</taxon>
        <taxon>Gigaspora</taxon>
    </lineage>
</organism>
<evidence type="ECO:0000313" key="2">
    <source>
        <dbReference type="Proteomes" id="UP000789901"/>
    </source>
</evidence>
<evidence type="ECO:0000313" key="1">
    <source>
        <dbReference type="EMBL" id="CAG8798516.1"/>
    </source>
</evidence>
<dbReference type="EMBL" id="CAJVQB010021990">
    <property type="protein sequence ID" value="CAG8798516.1"/>
    <property type="molecule type" value="Genomic_DNA"/>
</dbReference>